<keyword evidence="21" id="KW-1185">Reference proteome</keyword>
<feature type="domain" description="TonB-dependent receptor plug" evidence="19">
    <location>
        <begin position="60"/>
        <end position="159"/>
    </location>
</feature>
<evidence type="ECO:0000256" key="8">
    <source>
        <dbReference type="ARBA" id="ARBA00023004"/>
    </source>
</evidence>
<dbReference type="Gene3D" id="2.40.170.20">
    <property type="entry name" value="TonB-dependent receptor, beta-barrel domain"/>
    <property type="match status" value="1"/>
</dbReference>
<evidence type="ECO:0000259" key="19">
    <source>
        <dbReference type="Pfam" id="PF07715"/>
    </source>
</evidence>
<dbReference type="CDD" id="cd01347">
    <property type="entry name" value="ligand_gated_channel"/>
    <property type="match status" value="1"/>
</dbReference>
<evidence type="ECO:0000256" key="1">
    <source>
        <dbReference type="ARBA" id="ARBA00004571"/>
    </source>
</evidence>
<evidence type="ECO:0000256" key="13">
    <source>
        <dbReference type="ARBA" id="ARBA00023237"/>
    </source>
</evidence>
<organism evidence="20 21">
    <name type="scientific">Fluctibacter corallii</name>
    <dbReference type="NCBI Taxonomy" id="2984329"/>
    <lineage>
        <taxon>Bacteria</taxon>
        <taxon>Pseudomonadati</taxon>
        <taxon>Pseudomonadota</taxon>
        <taxon>Gammaproteobacteria</taxon>
        <taxon>Alteromonadales</taxon>
        <taxon>Alteromonadaceae</taxon>
        <taxon>Fluctibacter</taxon>
    </lineage>
</organism>
<dbReference type="Pfam" id="PF00593">
    <property type="entry name" value="TonB_dep_Rec_b-barrel"/>
    <property type="match status" value="1"/>
</dbReference>
<sequence>MEIKKTHIAFALSLALTGAVNAQDNTKLNQQAPDAANNMETIEVIGTPNKFGALKSDTPIMETARSVSIETFDSYMAKGALSLDDALTYSSGVTAETFGFSTRGDFIQIRGFDAPEYRDGMQSLSGNYNNTRPEIYTLEQVEVLKGPASVLFGPGSPGGLVNIVTKRPTALGTNEVMLEAGSFGRGQIATDLHFASGDEKLLGRFVGLYRESDTQIDEINDDSLVIAPSFTYQFSDDTQVTILADYTKRKSDSAHQFLPLTGTLYPSASGQEISNTAYFGQPGFNQFDTESWAITLLAEHQINDTWSVDLSSRYRDGESEYKQAWVSFLGAGTPRIDQNGNGARSWYISNGFSDQFQVDARARASFATGNVEHQLLIGVSNQRIDNRNDRSNLYGVDFSTGLPIPVGGIINVFNPVYGAVPELPAVTRGTETEDTIWGLYLHDQISIGDWVLNAGVRFDDVEKSVEGVKTDEKETSISVSALYQFDSGLSPYINYSESFAPKFGIDEISKQALKPEKGQQIEAGIKYQPTGTSHLVTLAVFDIELENLANPNDLPNAPTQQEGVSEVQGIEIEADLRFDVISVEANFNWLDSEDPNGNERSSIPKRTASVWTMYEPSKEAGFNAGMGIRYVDNSYSTQGLVHIVTPSYSVIDLKLGYRLEDWDLSLNVRNLGDREYYSTCLARGDCFPGEERNITARAVYSF</sequence>
<dbReference type="InterPro" id="IPR010916">
    <property type="entry name" value="TonB_box_CS"/>
</dbReference>
<dbReference type="InterPro" id="IPR010105">
    <property type="entry name" value="TonB_sidphr_rcpt"/>
</dbReference>
<dbReference type="InterPro" id="IPR039426">
    <property type="entry name" value="TonB-dep_rcpt-like"/>
</dbReference>
<evidence type="ECO:0000256" key="15">
    <source>
        <dbReference type="PROSITE-ProRule" id="PRU10143"/>
    </source>
</evidence>
<reference evidence="20 21" key="1">
    <citation type="submission" date="2022-10" db="EMBL/GenBank/DDBJ databases">
        <title>Aestuariibacter sp. AA17 isolated from Montipora capitata coral fragment.</title>
        <authorList>
            <person name="Emsley S.A."/>
            <person name="Pfannmuller K.M."/>
            <person name="Loughran R.M."/>
            <person name="Shlafstein M."/>
            <person name="Papke E."/>
            <person name="Saw J.H."/>
            <person name="Ushijima B."/>
            <person name="Videau P."/>
        </authorList>
    </citation>
    <scope>NUCLEOTIDE SEQUENCE [LARGE SCALE GENOMIC DNA]</scope>
    <source>
        <strain evidence="20 21">AA17</strain>
    </source>
</reference>
<accession>A0ABT3AAH1</accession>
<comment type="similarity">
    <text evidence="2 14 16">Belongs to the TonB-dependent receptor family.</text>
</comment>
<dbReference type="InterPro" id="IPR000531">
    <property type="entry name" value="Beta-barrel_TonB"/>
</dbReference>
<keyword evidence="4 14" id="KW-1134">Transmembrane beta strand</keyword>
<dbReference type="Pfam" id="PF07715">
    <property type="entry name" value="Plug"/>
    <property type="match status" value="1"/>
</dbReference>
<protein>
    <submittedName>
        <fullName evidence="20">TonB-dependent siderophore receptor</fullName>
    </submittedName>
</protein>
<keyword evidence="8" id="KW-0408">Iron</keyword>
<evidence type="ECO:0000256" key="11">
    <source>
        <dbReference type="ARBA" id="ARBA00023136"/>
    </source>
</evidence>
<dbReference type="PANTHER" id="PTHR32552:SF68">
    <property type="entry name" value="FERRICHROME OUTER MEMBRANE TRANSPORTER_PHAGE RECEPTOR"/>
    <property type="match status" value="1"/>
</dbReference>
<evidence type="ECO:0000256" key="14">
    <source>
        <dbReference type="PROSITE-ProRule" id="PRU01360"/>
    </source>
</evidence>
<dbReference type="SUPFAM" id="SSF56935">
    <property type="entry name" value="Porins"/>
    <property type="match status" value="1"/>
</dbReference>
<feature type="short sequence motif" description="TonB box" evidence="15">
    <location>
        <begin position="41"/>
        <end position="47"/>
    </location>
</feature>
<dbReference type="InterPro" id="IPR012910">
    <property type="entry name" value="Plug_dom"/>
</dbReference>
<dbReference type="RefSeq" id="WP_263712962.1">
    <property type="nucleotide sequence ID" value="NZ_JAOWKX010000007.1"/>
</dbReference>
<dbReference type="InterPro" id="IPR036942">
    <property type="entry name" value="Beta-barrel_TonB_sf"/>
</dbReference>
<keyword evidence="9" id="KW-0406">Ion transport</keyword>
<evidence type="ECO:0000256" key="9">
    <source>
        <dbReference type="ARBA" id="ARBA00023065"/>
    </source>
</evidence>
<keyword evidence="12 20" id="KW-0675">Receptor</keyword>
<dbReference type="PANTHER" id="PTHR32552">
    <property type="entry name" value="FERRICHROME IRON RECEPTOR-RELATED"/>
    <property type="match status" value="1"/>
</dbReference>
<keyword evidence="11 14" id="KW-0472">Membrane</keyword>
<keyword evidence="6 14" id="KW-0812">Transmembrane</keyword>
<evidence type="ECO:0000256" key="4">
    <source>
        <dbReference type="ARBA" id="ARBA00022452"/>
    </source>
</evidence>
<evidence type="ECO:0000256" key="12">
    <source>
        <dbReference type="ARBA" id="ARBA00023170"/>
    </source>
</evidence>
<keyword evidence="5" id="KW-0410">Iron transport</keyword>
<evidence type="ECO:0000313" key="21">
    <source>
        <dbReference type="Proteomes" id="UP001652504"/>
    </source>
</evidence>
<dbReference type="Proteomes" id="UP001652504">
    <property type="component" value="Unassembled WGS sequence"/>
</dbReference>
<dbReference type="Gene3D" id="2.170.130.10">
    <property type="entry name" value="TonB-dependent receptor, plug domain"/>
    <property type="match status" value="1"/>
</dbReference>
<dbReference type="PROSITE" id="PS00430">
    <property type="entry name" value="TONB_DEPENDENT_REC_1"/>
    <property type="match status" value="1"/>
</dbReference>
<name>A0ABT3AAH1_9ALTE</name>
<comment type="caution">
    <text evidence="20">The sequence shown here is derived from an EMBL/GenBank/DDBJ whole genome shotgun (WGS) entry which is preliminary data.</text>
</comment>
<evidence type="ECO:0000256" key="3">
    <source>
        <dbReference type="ARBA" id="ARBA00022448"/>
    </source>
</evidence>
<dbReference type="InterPro" id="IPR037066">
    <property type="entry name" value="Plug_dom_sf"/>
</dbReference>
<proteinExistence type="inferred from homology"/>
<keyword evidence="3 14" id="KW-0813">Transport</keyword>
<evidence type="ECO:0000256" key="7">
    <source>
        <dbReference type="ARBA" id="ARBA00022729"/>
    </source>
</evidence>
<evidence type="ECO:0000256" key="5">
    <source>
        <dbReference type="ARBA" id="ARBA00022496"/>
    </source>
</evidence>
<keyword evidence="10 15" id="KW-0798">TonB box</keyword>
<keyword evidence="13 14" id="KW-0998">Cell outer membrane</keyword>
<feature type="chain" id="PRO_5046861478" evidence="17">
    <location>
        <begin position="23"/>
        <end position="702"/>
    </location>
</feature>
<feature type="domain" description="TonB-dependent receptor-like beta-barrel" evidence="18">
    <location>
        <begin position="233"/>
        <end position="671"/>
    </location>
</feature>
<keyword evidence="7 17" id="KW-0732">Signal</keyword>
<evidence type="ECO:0000256" key="16">
    <source>
        <dbReference type="RuleBase" id="RU003357"/>
    </source>
</evidence>
<gene>
    <name evidence="20" type="ORF">OE749_13330</name>
</gene>
<dbReference type="NCBIfam" id="TIGR01783">
    <property type="entry name" value="TonB-siderophor"/>
    <property type="match status" value="1"/>
</dbReference>
<evidence type="ECO:0000256" key="6">
    <source>
        <dbReference type="ARBA" id="ARBA00022692"/>
    </source>
</evidence>
<evidence type="ECO:0000256" key="2">
    <source>
        <dbReference type="ARBA" id="ARBA00009810"/>
    </source>
</evidence>
<dbReference type="EMBL" id="JAOWKX010000007">
    <property type="protein sequence ID" value="MCV2885674.1"/>
    <property type="molecule type" value="Genomic_DNA"/>
</dbReference>
<dbReference type="PROSITE" id="PS52016">
    <property type="entry name" value="TONB_DEPENDENT_REC_3"/>
    <property type="match status" value="1"/>
</dbReference>
<comment type="subcellular location">
    <subcellularLocation>
        <location evidence="1 14">Cell outer membrane</location>
        <topology evidence="1 14">Multi-pass membrane protein</topology>
    </subcellularLocation>
</comment>
<feature type="signal peptide" evidence="17">
    <location>
        <begin position="1"/>
        <end position="22"/>
    </location>
</feature>
<evidence type="ECO:0000313" key="20">
    <source>
        <dbReference type="EMBL" id="MCV2885674.1"/>
    </source>
</evidence>
<evidence type="ECO:0000256" key="10">
    <source>
        <dbReference type="ARBA" id="ARBA00023077"/>
    </source>
</evidence>
<evidence type="ECO:0000256" key="17">
    <source>
        <dbReference type="SAM" id="SignalP"/>
    </source>
</evidence>
<evidence type="ECO:0000259" key="18">
    <source>
        <dbReference type="Pfam" id="PF00593"/>
    </source>
</evidence>